<reference evidence="3" key="2">
    <citation type="submission" date="2025-08" db="UniProtKB">
        <authorList>
            <consortium name="RefSeq"/>
        </authorList>
    </citation>
    <scope>IDENTIFICATION</scope>
    <source>
        <tissue evidence="3">Leaf</tissue>
    </source>
</reference>
<reference evidence="2" key="1">
    <citation type="journal article" date="2021" name="Nat. Commun.">
        <title>Genomic analyses provide insights into spinach domestication and the genetic basis of agronomic traits.</title>
        <authorList>
            <person name="Cai X."/>
            <person name="Sun X."/>
            <person name="Xu C."/>
            <person name="Sun H."/>
            <person name="Wang X."/>
            <person name="Ge C."/>
            <person name="Zhang Z."/>
            <person name="Wang Q."/>
            <person name="Fei Z."/>
            <person name="Jiao C."/>
            <person name="Wang Q."/>
        </authorList>
    </citation>
    <scope>NUCLEOTIDE SEQUENCE [LARGE SCALE GENOMIC DNA]</scope>
    <source>
        <strain evidence="2">cv. Varoflay</strain>
    </source>
</reference>
<feature type="compositionally biased region" description="Basic and acidic residues" evidence="1">
    <location>
        <begin position="105"/>
        <end position="121"/>
    </location>
</feature>
<dbReference type="GeneID" id="130465407"/>
<feature type="region of interest" description="Disordered" evidence="1">
    <location>
        <begin position="208"/>
        <end position="227"/>
    </location>
</feature>
<dbReference type="PANTHER" id="PTHR33240">
    <property type="entry name" value="OS08G0508500 PROTEIN"/>
    <property type="match status" value="1"/>
</dbReference>
<evidence type="ECO:0000256" key="1">
    <source>
        <dbReference type="SAM" id="MobiDB-lite"/>
    </source>
</evidence>
<evidence type="ECO:0008006" key="4">
    <source>
        <dbReference type="Google" id="ProtNLM"/>
    </source>
</evidence>
<keyword evidence="2" id="KW-1185">Reference proteome</keyword>
<name>A0ABM3R3C6_SPIOL</name>
<protein>
    <recommendedName>
        <fullName evidence="4">Retrotransposon gag domain-containing protein</fullName>
    </recommendedName>
</protein>
<dbReference type="PANTHER" id="PTHR33240:SF17">
    <property type="entry name" value="EUKARYOTIC PEPTIDE CHAIN RELEASE FACTOR GTP-BINDING SUBUNIT-LIKE"/>
    <property type="match status" value="1"/>
</dbReference>
<feature type="region of interest" description="Disordered" evidence="1">
    <location>
        <begin position="83"/>
        <end position="126"/>
    </location>
</feature>
<proteinExistence type="predicted"/>
<dbReference type="RefSeq" id="XP_056690127.1">
    <property type="nucleotide sequence ID" value="XM_056834149.1"/>
</dbReference>
<dbReference type="Gene3D" id="2.40.70.10">
    <property type="entry name" value="Acid Proteases"/>
    <property type="match status" value="1"/>
</dbReference>
<dbReference type="Proteomes" id="UP000813463">
    <property type="component" value="Chromosome 1"/>
</dbReference>
<accession>A0ABM3R3C6</accession>
<feature type="compositionally biased region" description="Low complexity" evidence="1">
    <location>
        <begin position="208"/>
        <end position="222"/>
    </location>
</feature>
<organism evidence="2 3">
    <name type="scientific">Spinacia oleracea</name>
    <name type="common">Spinach</name>
    <dbReference type="NCBI Taxonomy" id="3562"/>
    <lineage>
        <taxon>Eukaryota</taxon>
        <taxon>Viridiplantae</taxon>
        <taxon>Streptophyta</taxon>
        <taxon>Embryophyta</taxon>
        <taxon>Tracheophyta</taxon>
        <taxon>Spermatophyta</taxon>
        <taxon>Magnoliopsida</taxon>
        <taxon>eudicotyledons</taxon>
        <taxon>Gunneridae</taxon>
        <taxon>Pentapetalae</taxon>
        <taxon>Caryophyllales</taxon>
        <taxon>Chenopodiaceae</taxon>
        <taxon>Chenopodioideae</taxon>
        <taxon>Anserineae</taxon>
        <taxon>Spinacia</taxon>
    </lineage>
</organism>
<evidence type="ECO:0000313" key="2">
    <source>
        <dbReference type="Proteomes" id="UP000813463"/>
    </source>
</evidence>
<feature type="region of interest" description="Disordered" evidence="1">
    <location>
        <begin position="417"/>
        <end position="442"/>
    </location>
</feature>
<dbReference type="CDD" id="cd00303">
    <property type="entry name" value="retropepsin_like"/>
    <property type="match status" value="1"/>
</dbReference>
<dbReference type="InterPro" id="IPR021109">
    <property type="entry name" value="Peptidase_aspartic_dom_sf"/>
</dbReference>
<sequence length="442" mass="51179">MAITQRIEESLRDYLTRFNNESTSIPNLQQEIAVVALMRGMNNCEFKKYMGRKSFTDLGSAVVKAHEYIKSDELMTIPNHFQSAPTKSIAPRPIQQTQQPQNRGYRRDNQKREYQGREHQKQTNHTYPAFHEYTPLNTLRAAIYNINKNENWKRPPPMSNKPRPQSKYYAFHEDCGHYTEECRDLKDNIEDIIRRGYLTQYRARQDSNNQHNHNQQNHNPNNRLPTTQTPLIIEQKAPETSRNAEARNTCQKRPTPHDDPLVLGLEVANFLVKRILVDGGSSANIIFWEAFTQIQIDEKEFTRVNYPVIGFFEATVFPEGSIRLPVQIGEGSVARDLMVDFLVIKVTVAYNIIVGRPFIHDAQAVVSTYHLTMIYMSNFEREERIRDSQESARSCYLTALKTPDRLALAMNITREAAVKRPARNQSSKPEGEQSLLPKKEKR</sequence>
<gene>
    <name evidence="3" type="primary">LOC130465407</name>
</gene>
<evidence type="ECO:0000313" key="3">
    <source>
        <dbReference type="RefSeq" id="XP_056690127.1"/>
    </source>
</evidence>